<evidence type="ECO:0000256" key="1">
    <source>
        <dbReference type="SAM" id="Phobius"/>
    </source>
</evidence>
<evidence type="ECO:0000313" key="4">
    <source>
        <dbReference type="Proteomes" id="UP000472265"/>
    </source>
</evidence>
<keyword evidence="4" id="KW-1185">Reference proteome</keyword>
<dbReference type="Ensembl" id="ENSSAUT00010062312.1">
    <property type="protein sequence ID" value="ENSSAUP00010059397.1"/>
    <property type="gene ID" value="ENSSAUG00010024148.1"/>
</dbReference>
<dbReference type="Pfam" id="PF00059">
    <property type="entry name" value="Lectin_C"/>
    <property type="match status" value="1"/>
</dbReference>
<dbReference type="AlphaFoldDB" id="A0A671YDU4"/>
<dbReference type="InterPro" id="IPR016186">
    <property type="entry name" value="C-type_lectin-like/link_sf"/>
</dbReference>
<reference evidence="3" key="2">
    <citation type="submission" date="2025-08" db="UniProtKB">
        <authorList>
            <consortium name="Ensembl"/>
        </authorList>
    </citation>
    <scope>IDENTIFICATION</scope>
</reference>
<dbReference type="InterPro" id="IPR001304">
    <property type="entry name" value="C-type_lectin-like"/>
</dbReference>
<keyword evidence="1" id="KW-0472">Membrane</keyword>
<dbReference type="SUPFAM" id="SSF56436">
    <property type="entry name" value="C-type lectin-like"/>
    <property type="match status" value="1"/>
</dbReference>
<proteinExistence type="predicted"/>
<dbReference type="PROSITE" id="PS50041">
    <property type="entry name" value="C_TYPE_LECTIN_2"/>
    <property type="match status" value="1"/>
</dbReference>
<dbReference type="Proteomes" id="UP000472265">
    <property type="component" value="Chromosome 20"/>
</dbReference>
<sequence>MGRNFTLNHVFFPSSLNMLIFSVHFAIFTGEGSSKMHVVLEEKSWRNAQGYCRQNYHDLASVSSQTENQALQQMLNERGPSMTTFWIGLFRDQWKWSDQSNSSFRYWASNQPNNDGECVLHDPSYKTLWDRGCGSSFPFYCYNGKQHVKT</sequence>
<name>A0A671YDU4_SPAAU</name>
<reference evidence="3" key="1">
    <citation type="submission" date="2021-04" db="EMBL/GenBank/DDBJ databases">
        <authorList>
            <consortium name="Wellcome Sanger Institute Data Sharing"/>
        </authorList>
    </citation>
    <scope>NUCLEOTIDE SEQUENCE [LARGE SCALE GENOMIC DNA]</scope>
</reference>
<evidence type="ECO:0000313" key="3">
    <source>
        <dbReference type="Ensembl" id="ENSSAUP00010059397.1"/>
    </source>
</evidence>
<accession>A0A671YDU4</accession>
<keyword evidence="1" id="KW-0812">Transmembrane</keyword>
<dbReference type="GeneTree" id="ENSGT01100000263473"/>
<feature type="domain" description="C-type lectin" evidence="2">
    <location>
        <begin position="41"/>
        <end position="142"/>
    </location>
</feature>
<dbReference type="InParanoid" id="A0A671YDU4"/>
<dbReference type="PANTHER" id="PTHR45784:SF3">
    <property type="entry name" value="C-TYPE LECTIN DOMAIN FAMILY 4 MEMBER K-LIKE-RELATED"/>
    <property type="match status" value="1"/>
</dbReference>
<dbReference type="OMA" id="WIHESCD"/>
<dbReference type="SMART" id="SM00034">
    <property type="entry name" value="CLECT"/>
    <property type="match status" value="1"/>
</dbReference>
<organism evidence="3 4">
    <name type="scientific">Sparus aurata</name>
    <name type="common">Gilthead sea bream</name>
    <dbReference type="NCBI Taxonomy" id="8175"/>
    <lineage>
        <taxon>Eukaryota</taxon>
        <taxon>Metazoa</taxon>
        <taxon>Chordata</taxon>
        <taxon>Craniata</taxon>
        <taxon>Vertebrata</taxon>
        <taxon>Euteleostomi</taxon>
        <taxon>Actinopterygii</taxon>
        <taxon>Neopterygii</taxon>
        <taxon>Teleostei</taxon>
        <taxon>Neoteleostei</taxon>
        <taxon>Acanthomorphata</taxon>
        <taxon>Eupercaria</taxon>
        <taxon>Spariformes</taxon>
        <taxon>Sparidae</taxon>
        <taxon>Sparus</taxon>
    </lineage>
</organism>
<evidence type="ECO:0000259" key="2">
    <source>
        <dbReference type="PROSITE" id="PS50041"/>
    </source>
</evidence>
<feature type="transmembrane region" description="Helical" evidence="1">
    <location>
        <begin position="6"/>
        <end position="28"/>
    </location>
</feature>
<dbReference type="InterPro" id="IPR016187">
    <property type="entry name" value="CTDL_fold"/>
</dbReference>
<keyword evidence="1" id="KW-1133">Transmembrane helix</keyword>
<dbReference type="PANTHER" id="PTHR45784">
    <property type="entry name" value="C-TYPE LECTIN DOMAIN FAMILY 20 MEMBER A-RELATED"/>
    <property type="match status" value="1"/>
</dbReference>
<reference evidence="3" key="3">
    <citation type="submission" date="2025-09" db="UniProtKB">
        <authorList>
            <consortium name="Ensembl"/>
        </authorList>
    </citation>
    <scope>IDENTIFICATION</scope>
</reference>
<protein>
    <recommendedName>
        <fullName evidence="2">C-type lectin domain-containing protein</fullName>
    </recommendedName>
</protein>
<dbReference type="Gene3D" id="3.10.100.10">
    <property type="entry name" value="Mannose-Binding Protein A, subunit A"/>
    <property type="match status" value="1"/>
</dbReference>